<dbReference type="RefSeq" id="WP_258341698.1">
    <property type="nucleotide sequence ID" value="NZ_BAAAYK010000038.1"/>
</dbReference>
<sequence length="222" mass="23300">MPEPAFPAAALDPEGRPAWITELGAEDPHQIVHLVRDLQPREALEALGARLAHARPCTLPEERADEHSSLPRTALGETDCASALLAGRIGGWTFVFDDAGHTDSVSNEQGGLESAALALSRTGGAALSLAHNFDGPCCGLEFAEDGAEVLWTNSDDLEGSLPELPDRIREAVAAAGIVEQDHLDPGELDEEAVIRTGCVLAGITGWTSADVRAAELVLVPFG</sequence>
<protein>
    <submittedName>
        <fullName evidence="1">Uncharacterized protein</fullName>
    </submittedName>
</protein>
<evidence type="ECO:0000313" key="2">
    <source>
        <dbReference type="Proteomes" id="UP001500483"/>
    </source>
</evidence>
<keyword evidence="2" id="KW-1185">Reference proteome</keyword>
<reference evidence="2" key="1">
    <citation type="journal article" date="2019" name="Int. J. Syst. Evol. Microbiol.">
        <title>The Global Catalogue of Microorganisms (GCM) 10K type strain sequencing project: providing services to taxonomists for standard genome sequencing and annotation.</title>
        <authorList>
            <consortium name="The Broad Institute Genomics Platform"/>
            <consortium name="The Broad Institute Genome Sequencing Center for Infectious Disease"/>
            <person name="Wu L."/>
            <person name="Ma J."/>
        </authorList>
    </citation>
    <scope>NUCLEOTIDE SEQUENCE [LARGE SCALE GENOMIC DNA]</scope>
    <source>
        <strain evidence="2">JCM 9687</strain>
    </source>
</reference>
<dbReference type="EMBL" id="BAAAYK010000038">
    <property type="protein sequence ID" value="GAA3360308.1"/>
    <property type="molecule type" value="Genomic_DNA"/>
</dbReference>
<proteinExistence type="predicted"/>
<gene>
    <name evidence="1" type="ORF">GCM10020366_39780</name>
</gene>
<organism evidence="1 2">
    <name type="scientific">Saccharopolyspora gregorii</name>
    <dbReference type="NCBI Taxonomy" id="33914"/>
    <lineage>
        <taxon>Bacteria</taxon>
        <taxon>Bacillati</taxon>
        <taxon>Actinomycetota</taxon>
        <taxon>Actinomycetes</taxon>
        <taxon>Pseudonocardiales</taxon>
        <taxon>Pseudonocardiaceae</taxon>
        <taxon>Saccharopolyspora</taxon>
    </lineage>
</organism>
<accession>A0ABP6RVT1</accession>
<dbReference type="Proteomes" id="UP001500483">
    <property type="component" value="Unassembled WGS sequence"/>
</dbReference>
<evidence type="ECO:0000313" key="1">
    <source>
        <dbReference type="EMBL" id="GAA3360308.1"/>
    </source>
</evidence>
<comment type="caution">
    <text evidence="1">The sequence shown here is derived from an EMBL/GenBank/DDBJ whole genome shotgun (WGS) entry which is preliminary data.</text>
</comment>
<name>A0ABP6RVT1_9PSEU</name>